<keyword evidence="6 12" id="KW-0819">tRNA processing</keyword>
<feature type="domain" description="DUS-like FMN-binding" evidence="13">
    <location>
        <begin position="24"/>
        <end position="304"/>
    </location>
</feature>
<evidence type="ECO:0000256" key="1">
    <source>
        <dbReference type="ARBA" id="ARBA00001917"/>
    </source>
</evidence>
<comment type="similarity">
    <text evidence="12">Belongs to the dus family.</text>
</comment>
<comment type="catalytic activity">
    <reaction evidence="10">
        <text>a 5,6-dihydrouridine in tRNA + NADP(+) = a uridine in tRNA + NADPH + H(+)</text>
        <dbReference type="Rhea" id="RHEA:23624"/>
        <dbReference type="Rhea" id="RHEA-COMP:13339"/>
        <dbReference type="Rhea" id="RHEA-COMP:13887"/>
        <dbReference type="ChEBI" id="CHEBI:15378"/>
        <dbReference type="ChEBI" id="CHEBI:57783"/>
        <dbReference type="ChEBI" id="CHEBI:58349"/>
        <dbReference type="ChEBI" id="CHEBI:65315"/>
        <dbReference type="ChEBI" id="CHEBI:74443"/>
    </reaction>
</comment>
<evidence type="ECO:0000256" key="8">
    <source>
        <dbReference type="ARBA" id="ARBA00022884"/>
    </source>
</evidence>
<keyword evidence="5 12" id="KW-0288">FMN</keyword>
<dbReference type="InterPro" id="IPR001269">
    <property type="entry name" value="DUS_fam"/>
</dbReference>
<dbReference type="InterPro" id="IPR013785">
    <property type="entry name" value="Aldolase_TIM"/>
</dbReference>
<dbReference type="Proteomes" id="UP001595796">
    <property type="component" value="Unassembled WGS sequence"/>
</dbReference>
<dbReference type="RefSeq" id="WP_379770632.1">
    <property type="nucleotide sequence ID" value="NZ_JBHSJF010000006.1"/>
</dbReference>
<dbReference type="CDD" id="cd02801">
    <property type="entry name" value="DUS_like_FMN"/>
    <property type="match status" value="1"/>
</dbReference>
<dbReference type="SUPFAM" id="SSF51395">
    <property type="entry name" value="FMN-linked oxidoreductases"/>
    <property type="match status" value="1"/>
</dbReference>
<dbReference type="Pfam" id="PF01207">
    <property type="entry name" value="Dus"/>
    <property type="match status" value="1"/>
</dbReference>
<evidence type="ECO:0000256" key="2">
    <source>
        <dbReference type="ARBA" id="ARBA00002790"/>
    </source>
</evidence>
<dbReference type="NCBIfam" id="TIGR00737">
    <property type="entry name" value="nifR3_yhdG"/>
    <property type="match status" value="1"/>
</dbReference>
<dbReference type="GO" id="GO:0016491">
    <property type="term" value="F:oxidoreductase activity"/>
    <property type="evidence" value="ECO:0007669"/>
    <property type="project" value="UniProtKB-KW"/>
</dbReference>
<accession>A0ABV9Z429</accession>
<keyword evidence="8" id="KW-0694">RNA-binding</keyword>
<keyword evidence="4 12" id="KW-0285">Flavoprotein</keyword>
<dbReference type="EMBL" id="JBHSJF010000006">
    <property type="protein sequence ID" value="MFC5068470.1"/>
    <property type="molecule type" value="Genomic_DNA"/>
</dbReference>
<organism evidence="14 15">
    <name type="scientific">Flaviflagellibacter deserti</name>
    <dbReference type="NCBI Taxonomy" id="2267266"/>
    <lineage>
        <taxon>Bacteria</taxon>
        <taxon>Pseudomonadati</taxon>
        <taxon>Pseudomonadota</taxon>
        <taxon>Alphaproteobacteria</taxon>
        <taxon>Hyphomicrobiales</taxon>
        <taxon>Flaviflagellibacter</taxon>
    </lineage>
</organism>
<evidence type="ECO:0000256" key="9">
    <source>
        <dbReference type="ARBA" id="ARBA00023002"/>
    </source>
</evidence>
<dbReference type="PANTHER" id="PTHR45846:SF1">
    <property type="entry name" value="TRNA-DIHYDROURIDINE(47) SYNTHASE [NAD(P)(+)]-LIKE"/>
    <property type="match status" value="1"/>
</dbReference>
<evidence type="ECO:0000256" key="3">
    <source>
        <dbReference type="ARBA" id="ARBA00022555"/>
    </source>
</evidence>
<dbReference type="PIRSF" id="PIRSF006621">
    <property type="entry name" value="Dus"/>
    <property type="match status" value="1"/>
</dbReference>
<dbReference type="Gene3D" id="1.10.1200.80">
    <property type="entry name" value="Putative flavin oxidoreducatase, domain 2"/>
    <property type="match status" value="1"/>
</dbReference>
<keyword evidence="3" id="KW-0820">tRNA-binding</keyword>
<dbReference type="PROSITE" id="PS01136">
    <property type="entry name" value="UPF0034"/>
    <property type="match status" value="1"/>
</dbReference>
<comment type="cofactor">
    <cofactor evidence="1 12">
        <name>FMN</name>
        <dbReference type="ChEBI" id="CHEBI:58210"/>
    </cofactor>
</comment>
<name>A0ABV9Z429_9HYPH</name>
<evidence type="ECO:0000259" key="13">
    <source>
        <dbReference type="Pfam" id="PF01207"/>
    </source>
</evidence>
<sequence>MDSTANAGPASLRIGPLSIDNQVILAPMSGVTDIVFRRIAVRLGAGLAVSEMVASAELATGDEEARLRAEGDGMNVHSVQLAGREAKWMAEAARVAEGSGAQLIDINMGCPVKKVTGGHSGSALLKNLDHALTLIEATVDAVSVPVTLKTRLGWDTESIVAPELARRAEAAGIRLITIHGRTRQQMYTGTADWAAIRAVKDAVSIPVVANGDLTEFDDAPAMLNESGADAVMIGRGAQGRPWFPGQVARFLENGERSGEPDLVQQHAIAREHYDGLLMLYGREVGTRHARKHLGWYLDEASRTSGIEITQDIRMAVMTAPTPEEAQMALASAYDSLAWRAAA</sequence>
<evidence type="ECO:0000256" key="7">
    <source>
        <dbReference type="ARBA" id="ARBA00022857"/>
    </source>
</evidence>
<keyword evidence="7" id="KW-0521">NADP</keyword>
<evidence type="ECO:0000256" key="5">
    <source>
        <dbReference type="ARBA" id="ARBA00022643"/>
    </source>
</evidence>
<dbReference type="InterPro" id="IPR018517">
    <property type="entry name" value="tRNA_hU_synthase_CS"/>
</dbReference>
<dbReference type="InterPro" id="IPR035587">
    <property type="entry name" value="DUS-like_FMN-bd"/>
</dbReference>
<evidence type="ECO:0000256" key="12">
    <source>
        <dbReference type="PIRNR" id="PIRNR006621"/>
    </source>
</evidence>
<proteinExistence type="inferred from homology"/>
<comment type="catalytic activity">
    <reaction evidence="11">
        <text>a 5,6-dihydrouridine in tRNA + NAD(+) = a uridine in tRNA + NADH + H(+)</text>
        <dbReference type="Rhea" id="RHEA:54452"/>
        <dbReference type="Rhea" id="RHEA-COMP:13339"/>
        <dbReference type="Rhea" id="RHEA-COMP:13887"/>
        <dbReference type="ChEBI" id="CHEBI:15378"/>
        <dbReference type="ChEBI" id="CHEBI:57540"/>
        <dbReference type="ChEBI" id="CHEBI:57945"/>
        <dbReference type="ChEBI" id="CHEBI:65315"/>
        <dbReference type="ChEBI" id="CHEBI:74443"/>
    </reaction>
</comment>
<evidence type="ECO:0000313" key="15">
    <source>
        <dbReference type="Proteomes" id="UP001595796"/>
    </source>
</evidence>
<comment type="caution">
    <text evidence="14">The sequence shown here is derived from an EMBL/GenBank/DDBJ whole genome shotgun (WGS) entry which is preliminary data.</text>
</comment>
<dbReference type="Gene3D" id="3.20.20.70">
    <property type="entry name" value="Aldolase class I"/>
    <property type="match status" value="1"/>
</dbReference>
<keyword evidence="15" id="KW-1185">Reference proteome</keyword>
<evidence type="ECO:0000256" key="11">
    <source>
        <dbReference type="ARBA" id="ARBA00048802"/>
    </source>
</evidence>
<comment type="function">
    <text evidence="2 12">Catalyzes the synthesis of 5,6-dihydrouridine (D), a modified base found in the D-loop of most tRNAs, via the reduction of the C5-C6 double bond in target uridines.</text>
</comment>
<dbReference type="InterPro" id="IPR024036">
    <property type="entry name" value="tRNA-dHydroUridine_Synthase_C"/>
</dbReference>
<evidence type="ECO:0000256" key="4">
    <source>
        <dbReference type="ARBA" id="ARBA00022630"/>
    </source>
</evidence>
<dbReference type="EC" id="1.3.1.-" evidence="12"/>
<evidence type="ECO:0000256" key="6">
    <source>
        <dbReference type="ARBA" id="ARBA00022694"/>
    </source>
</evidence>
<keyword evidence="9 12" id="KW-0560">Oxidoreductase</keyword>
<dbReference type="InterPro" id="IPR004652">
    <property type="entry name" value="DusB-like"/>
</dbReference>
<evidence type="ECO:0000256" key="10">
    <source>
        <dbReference type="ARBA" id="ARBA00048205"/>
    </source>
</evidence>
<gene>
    <name evidence="14" type="primary">dusB</name>
    <name evidence="14" type="ORF">ACFPFW_10655</name>
</gene>
<dbReference type="PANTHER" id="PTHR45846">
    <property type="entry name" value="TRNA-DIHYDROURIDINE(47) SYNTHASE [NAD(P)(+)]-LIKE"/>
    <property type="match status" value="1"/>
</dbReference>
<protein>
    <recommendedName>
        <fullName evidence="12">tRNA-dihydrouridine synthase</fullName>
        <ecNumber evidence="12">1.3.1.-</ecNumber>
    </recommendedName>
</protein>
<evidence type="ECO:0000313" key="14">
    <source>
        <dbReference type="EMBL" id="MFC5068470.1"/>
    </source>
</evidence>
<reference evidence="15" key="1">
    <citation type="journal article" date="2019" name="Int. J. Syst. Evol. Microbiol.">
        <title>The Global Catalogue of Microorganisms (GCM) 10K type strain sequencing project: providing services to taxonomists for standard genome sequencing and annotation.</title>
        <authorList>
            <consortium name="The Broad Institute Genomics Platform"/>
            <consortium name="The Broad Institute Genome Sequencing Center for Infectious Disease"/>
            <person name="Wu L."/>
            <person name="Ma J."/>
        </authorList>
    </citation>
    <scope>NUCLEOTIDE SEQUENCE [LARGE SCALE GENOMIC DNA]</scope>
    <source>
        <strain evidence="15">CGMCC 1.16444</strain>
    </source>
</reference>